<keyword evidence="3" id="KW-0804">Transcription</keyword>
<dbReference type="Pfam" id="PF07729">
    <property type="entry name" value="FCD"/>
    <property type="match status" value="1"/>
</dbReference>
<dbReference type="InterPro" id="IPR000524">
    <property type="entry name" value="Tscrpt_reg_HTH_GntR"/>
</dbReference>
<protein>
    <submittedName>
        <fullName evidence="5">GntR family transcriptional regulator</fullName>
    </submittedName>
</protein>
<sequence length="229" mass="25914">MNEGWNFSELNPIRDKVYHYIKNAILKGELTAGERIIERDLAEKLSISRTPIREALFRLESQGFVKTLPRKGVVVARLSPDEIIEIFTILSALSALAAKLAARKIDEKTQLELDRLTGNIERILAGEDIGKDVSLFHIDIVDTICQAAKSPKLLNMLHSLFDYIHAFARTGFRQPDRMRRSLEEHRDIAIAVRDGEAELAENLTKIHIENSKKAYLKALKGDNNGEEKV</sequence>
<evidence type="ECO:0000256" key="2">
    <source>
        <dbReference type="ARBA" id="ARBA00023125"/>
    </source>
</evidence>
<evidence type="ECO:0000256" key="3">
    <source>
        <dbReference type="ARBA" id="ARBA00023163"/>
    </source>
</evidence>
<dbReference type="AlphaFoldDB" id="A0A2T6C8N2"/>
<dbReference type="InterPro" id="IPR036390">
    <property type="entry name" value="WH_DNA-bd_sf"/>
</dbReference>
<keyword evidence="6" id="KW-1185">Reference proteome</keyword>
<dbReference type="PRINTS" id="PR00035">
    <property type="entry name" value="HTHGNTR"/>
</dbReference>
<evidence type="ECO:0000313" key="6">
    <source>
        <dbReference type="Proteomes" id="UP000244240"/>
    </source>
</evidence>
<dbReference type="CDD" id="cd07377">
    <property type="entry name" value="WHTH_GntR"/>
    <property type="match status" value="1"/>
</dbReference>
<dbReference type="Gene3D" id="1.20.120.530">
    <property type="entry name" value="GntR ligand-binding domain-like"/>
    <property type="match status" value="1"/>
</dbReference>
<dbReference type="SUPFAM" id="SSF46785">
    <property type="entry name" value="Winged helix' DNA-binding domain"/>
    <property type="match status" value="1"/>
</dbReference>
<dbReference type="InterPro" id="IPR011711">
    <property type="entry name" value="GntR_C"/>
</dbReference>
<dbReference type="Gene3D" id="1.10.10.10">
    <property type="entry name" value="Winged helix-like DNA-binding domain superfamily/Winged helix DNA-binding domain"/>
    <property type="match status" value="1"/>
</dbReference>
<dbReference type="PANTHER" id="PTHR43537">
    <property type="entry name" value="TRANSCRIPTIONAL REGULATOR, GNTR FAMILY"/>
    <property type="match status" value="1"/>
</dbReference>
<comment type="caution">
    <text evidence="5">The sequence shown here is derived from an EMBL/GenBank/DDBJ whole genome shotgun (WGS) entry which is preliminary data.</text>
</comment>
<gene>
    <name evidence="5" type="ORF">C8P63_102164</name>
</gene>
<reference evidence="5 6" key="1">
    <citation type="submission" date="2018-04" db="EMBL/GenBank/DDBJ databases">
        <title>Genomic Encyclopedia of Archaeal and Bacterial Type Strains, Phase II (KMG-II): from individual species to whole genera.</title>
        <authorList>
            <person name="Goeker M."/>
        </authorList>
    </citation>
    <scope>NUCLEOTIDE SEQUENCE [LARGE SCALE GENOMIC DNA]</scope>
    <source>
        <strain evidence="5 6">DSM 45787</strain>
    </source>
</reference>
<dbReference type="OrthoDB" id="368257at2"/>
<evidence type="ECO:0000313" key="5">
    <source>
        <dbReference type="EMBL" id="PTX64670.1"/>
    </source>
</evidence>
<feature type="domain" description="HTH gntR-type" evidence="4">
    <location>
        <begin position="11"/>
        <end position="78"/>
    </location>
</feature>
<dbReference type="Pfam" id="PF00392">
    <property type="entry name" value="GntR"/>
    <property type="match status" value="1"/>
</dbReference>
<dbReference type="InterPro" id="IPR036388">
    <property type="entry name" value="WH-like_DNA-bd_sf"/>
</dbReference>
<keyword evidence="1" id="KW-0805">Transcription regulation</keyword>
<evidence type="ECO:0000256" key="1">
    <source>
        <dbReference type="ARBA" id="ARBA00023015"/>
    </source>
</evidence>
<dbReference type="InterPro" id="IPR008920">
    <property type="entry name" value="TF_FadR/GntR_C"/>
</dbReference>
<evidence type="ECO:0000259" key="4">
    <source>
        <dbReference type="PROSITE" id="PS50949"/>
    </source>
</evidence>
<dbReference type="SUPFAM" id="SSF48008">
    <property type="entry name" value="GntR ligand-binding domain-like"/>
    <property type="match status" value="1"/>
</dbReference>
<dbReference type="Proteomes" id="UP000244240">
    <property type="component" value="Unassembled WGS sequence"/>
</dbReference>
<dbReference type="EMBL" id="QBKR01000002">
    <property type="protein sequence ID" value="PTX64670.1"/>
    <property type="molecule type" value="Genomic_DNA"/>
</dbReference>
<dbReference type="PANTHER" id="PTHR43537:SF24">
    <property type="entry name" value="GLUCONATE OPERON TRANSCRIPTIONAL REPRESSOR"/>
    <property type="match status" value="1"/>
</dbReference>
<dbReference type="PROSITE" id="PS50949">
    <property type="entry name" value="HTH_GNTR"/>
    <property type="match status" value="1"/>
</dbReference>
<keyword evidence="2" id="KW-0238">DNA-binding</keyword>
<dbReference type="RefSeq" id="WP_108021728.1">
    <property type="nucleotide sequence ID" value="NZ_QBKR01000002.1"/>
</dbReference>
<organism evidence="5 6">
    <name type="scientific">Melghirimyces profundicolus</name>
    <dbReference type="NCBI Taxonomy" id="1242148"/>
    <lineage>
        <taxon>Bacteria</taxon>
        <taxon>Bacillati</taxon>
        <taxon>Bacillota</taxon>
        <taxon>Bacilli</taxon>
        <taxon>Bacillales</taxon>
        <taxon>Thermoactinomycetaceae</taxon>
        <taxon>Melghirimyces</taxon>
    </lineage>
</organism>
<accession>A0A2T6C8N2</accession>
<dbReference type="GO" id="GO:0003700">
    <property type="term" value="F:DNA-binding transcription factor activity"/>
    <property type="evidence" value="ECO:0007669"/>
    <property type="project" value="InterPro"/>
</dbReference>
<dbReference type="SMART" id="SM00895">
    <property type="entry name" value="FCD"/>
    <property type="match status" value="1"/>
</dbReference>
<proteinExistence type="predicted"/>
<name>A0A2T6C8N2_9BACL</name>
<dbReference type="SMART" id="SM00345">
    <property type="entry name" value="HTH_GNTR"/>
    <property type="match status" value="1"/>
</dbReference>
<dbReference type="GO" id="GO:0003677">
    <property type="term" value="F:DNA binding"/>
    <property type="evidence" value="ECO:0007669"/>
    <property type="project" value="UniProtKB-KW"/>
</dbReference>